<dbReference type="GO" id="GO:0016747">
    <property type="term" value="F:acyltransferase activity, transferring groups other than amino-acyl groups"/>
    <property type="evidence" value="ECO:0007669"/>
    <property type="project" value="TreeGrafter"/>
</dbReference>
<dbReference type="SUPFAM" id="SSF53474">
    <property type="entry name" value="alpha/beta-Hydrolases"/>
    <property type="match status" value="1"/>
</dbReference>
<organism evidence="1 2">
    <name type="scientific">Rugamonas apoptosis</name>
    <dbReference type="NCBI Taxonomy" id="2758570"/>
    <lineage>
        <taxon>Bacteria</taxon>
        <taxon>Pseudomonadati</taxon>
        <taxon>Pseudomonadota</taxon>
        <taxon>Betaproteobacteria</taxon>
        <taxon>Burkholderiales</taxon>
        <taxon>Oxalobacteraceae</taxon>
        <taxon>Telluria group</taxon>
        <taxon>Rugamonas</taxon>
    </lineage>
</organism>
<sequence>MLEKVFQPALRSPEIGGDGSLTFRVRAPSARQVRVELDALAHPVQLARGADGIWSGRSPILPPDLYCYRVVVDGVGQLDAGNPHIKPAHDGLGESLVLVSGDPRGGALPWQRGELPRGHVVQHSYRSAEIGDDRDFYVYTPAGYDRRSTRVYPVLYLLHGLGDDASGWFRAGRAAVMLDHLIHSKRCAPMLVVCPTGHCHPDVASDRPVPAAGVALRSLALMRAALLQEVLPMVEQAYAVDPGRGGRAVAGLSMGGAQALYIGLNSPQLFAHIGAFSPATFMLEQDYPACLRQAPRCNGAPATWIRCGRDDFLLDDLGGFIDWLRQQGVPHAYQVTDGGHTWPVWRRNFIEFVTTLFIEDNHANQFRTAAT</sequence>
<dbReference type="RefSeq" id="WP_182154537.1">
    <property type="nucleotide sequence ID" value="NZ_JACEZU010000008.1"/>
</dbReference>
<evidence type="ECO:0000313" key="2">
    <source>
        <dbReference type="Proteomes" id="UP000573499"/>
    </source>
</evidence>
<reference evidence="1 2" key="1">
    <citation type="submission" date="2020-07" db="EMBL/GenBank/DDBJ databases">
        <title>Novel species isolated from subtropical streams in China.</title>
        <authorList>
            <person name="Lu H."/>
        </authorList>
    </citation>
    <scope>NUCLEOTIDE SEQUENCE [LARGE SCALE GENOMIC DNA]</scope>
    <source>
        <strain evidence="1 2">LX47W</strain>
    </source>
</reference>
<dbReference type="EMBL" id="JACEZU010000008">
    <property type="protein sequence ID" value="MBA5688666.1"/>
    <property type="molecule type" value="Genomic_DNA"/>
</dbReference>
<dbReference type="InterPro" id="IPR014756">
    <property type="entry name" value="Ig_E-set"/>
</dbReference>
<dbReference type="PANTHER" id="PTHR48098:SF1">
    <property type="entry name" value="DIACYLGLYCEROL ACYLTRANSFERASE_MYCOLYLTRANSFERASE AG85A"/>
    <property type="match status" value="1"/>
</dbReference>
<evidence type="ECO:0000313" key="1">
    <source>
        <dbReference type="EMBL" id="MBA5688666.1"/>
    </source>
</evidence>
<dbReference type="SUPFAM" id="SSF81296">
    <property type="entry name" value="E set domains"/>
    <property type="match status" value="1"/>
</dbReference>
<comment type="caution">
    <text evidence="1">The sequence shown here is derived from an EMBL/GenBank/DDBJ whole genome shotgun (WGS) entry which is preliminary data.</text>
</comment>
<dbReference type="InterPro" id="IPR013783">
    <property type="entry name" value="Ig-like_fold"/>
</dbReference>
<proteinExistence type="predicted"/>
<dbReference type="Pfam" id="PF00756">
    <property type="entry name" value="Esterase"/>
    <property type="match status" value="1"/>
</dbReference>
<protein>
    <submittedName>
        <fullName evidence="1">Esterase</fullName>
    </submittedName>
</protein>
<dbReference type="InterPro" id="IPR000801">
    <property type="entry name" value="Esterase-like"/>
</dbReference>
<dbReference type="InterPro" id="IPR050583">
    <property type="entry name" value="Mycobacterial_A85_antigen"/>
</dbReference>
<dbReference type="AlphaFoldDB" id="A0A7W2ILP0"/>
<name>A0A7W2ILP0_9BURK</name>
<dbReference type="PANTHER" id="PTHR48098">
    <property type="entry name" value="ENTEROCHELIN ESTERASE-RELATED"/>
    <property type="match status" value="1"/>
</dbReference>
<dbReference type="Gene3D" id="2.60.40.10">
    <property type="entry name" value="Immunoglobulins"/>
    <property type="match status" value="1"/>
</dbReference>
<dbReference type="Gene3D" id="3.40.50.1820">
    <property type="entry name" value="alpha/beta hydrolase"/>
    <property type="match status" value="1"/>
</dbReference>
<gene>
    <name evidence="1" type="ORF">H3H39_16600</name>
</gene>
<accession>A0A7W2ILP0</accession>
<keyword evidence="2" id="KW-1185">Reference proteome</keyword>
<dbReference type="InterPro" id="IPR029058">
    <property type="entry name" value="AB_hydrolase_fold"/>
</dbReference>
<dbReference type="Proteomes" id="UP000573499">
    <property type="component" value="Unassembled WGS sequence"/>
</dbReference>